<evidence type="ECO:0000256" key="2">
    <source>
        <dbReference type="ARBA" id="ARBA00022723"/>
    </source>
</evidence>
<reference evidence="6 7" key="1">
    <citation type="submission" date="2018-04" db="EMBL/GenBank/DDBJ databases">
        <title>Genomic Encyclopedia of Type Strains, Phase IV (KMG-IV): sequencing the most valuable type-strain genomes for metagenomic binning, comparative biology and taxonomic classification.</title>
        <authorList>
            <person name="Goeker M."/>
        </authorList>
    </citation>
    <scope>NUCLEOTIDE SEQUENCE [LARGE SCALE GENOMIC DNA]</scope>
    <source>
        <strain evidence="6 7">DSM 10065</strain>
    </source>
</reference>
<feature type="domain" description="Iron-binding zinc finger CDGSH type" evidence="5">
    <location>
        <begin position="15"/>
        <end position="60"/>
    </location>
</feature>
<evidence type="ECO:0000256" key="3">
    <source>
        <dbReference type="ARBA" id="ARBA00023004"/>
    </source>
</evidence>
<accession>A0A2U1CJT7</accession>
<keyword evidence="1" id="KW-0001">2Fe-2S</keyword>
<dbReference type="Proteomes" id="UP000246145">
    <property type="component" value="Unassembled WGS sequence"/>
</dbReference>
<evidence type="ECO:0000259" key="5">
    <source>
        <dbReference type="SMART" id="SM00704"/>
    </source>
</evidence>
<name>A0A2U1CJT7_9BURK</name>
<dbReference type="Gene3D" id="3.40.5.90">
    <property type="entry name" value="CDGSH iron-sulfur domain, mitoNEET-type"/>
    <property type="match status" value="1"/>
</dbReference>
<keyword evidence="3" id="KW-0408">Iron</keyword>
<dbReference type="SMART" id="SM00704">
    <property type="entry name" value="ZnF_CDGSH"/>
    <property type="match status" value="1"/>
</dbReference>
<keyword evidence="7" id="KW-1185">Reference proteome</keyword>
<proteinExistence type="predicted"/>
<evidence type="ECO:0000256" key="4">
    <source>
        <dbReference type="ARBA" id="ARBA00023014"/>
    </source>
</evidence>
<dbReference type="EMBL" id="QEKO01000004">
    <property type="protein sequence ID" value="PVY61244.1"/>
    <property type="molecule type" value="Genomic_DNA"/>
</dbReference>
<dbReference type="AlphaFoldDB" id="A0A2U1CJT7"/>
<dbReference type="Pfam" id="PF09360">
    <property type="entry name" value="zf-CDGSH"/>
    <property type="match status" value="1"/>
</dbReference>
<keyword evidence="2" id="KW-0479">Metal-binding</keyword>
<protein>
    <submittedName>
        <fullName evidence="6">CDGSH-type Zn-finger protein</fullName>
    </submittedName>
</protein>
<dbReference type="InterPro" id="IPR018967">
    <property type="entry name" value="FeS-contain_CDGSH-typ"/>
</dbReference>
<sequence length="66" mass="7072">MEKPTIRILDNGPLHIKGRVELVDASGSSYAVGDQLTLCRCGLSEKAPFCDGSHRMGGFSSCCRVT</sequence>
<dbReference type="OrthoDB" id="9795032at2"/>
<dbReference type="RefSeq" id="WP_116518984.1">
    <property type="nucleotide sequence ID" value="NZ_JACCEX010000004.1"/>
</dbReference>
<dbReference type="InterPro" id="IPR042216">
    <property type="entry name" value="MitoNEET_CISD"/>
</dbReference>
<dbReference type="GO" id="GO:0051537">
    <property type="term" value="F:2 iron, 2 sulfur cluster binding"/>
    <property type="evidence" value="ECO:0007669"/>
    <property type="project" value="UniProtKB-KW"/>
</dbReference>
<keyword evidence="4" id="KW-0411">Iron-sulfur</keyword>
<evidence type="ECO:0000313" key="7">
    <source>
        <dbReference type="Proteomes" id="UP000246145"/>
    </source>
</evidence>
<evidence type="ECO:0000256" key="1">
    <source>
        <dbReference type="ARBA" id="ARBA00022714"/>
    </source>
</evidence>
<dbReference type="GO" id="GO:0005737">
    <property type="term" value="C:cytoplasm"/>
    <property type="evidence" value="ECO:0007669"/>
    <property type="project" value="UniProtKB-ARBA"/>
</dbReference>
<comment type="caution">
    <text evidence="6">The sequence shown here is derived from an EMBL/GenBank/DDBJ whole genome shotgun (WGS) entry which is preliminary data.</text>
</comment>
<evidence type="ECO:0000313" key="6">
    <source>
        <dbReference type="EMBL" id="PVY61244.1"/>
    </source>
</evidence>
<organism evidence="6 7">
    <name type="scientific">Pusillimonas noertemannii</name>
    <dbReference type="NCBI Taxonomy" id="305977"/>
    <lineage>
        <taxon>Bacteria</taxon>
        <taxon>Pseudomonadati</taxon>
        <taxon>Pseudomonadota</taxon>
        <taxon>Betaproteobacteria</taxon>
        <taxon>Burkholderiales</taxon>
        <taxon>Alcaligenaceae</taxon>
        <taxon>Pusillimonas</taxon>
    </lineage>
</organism>
<dbReference type="GO" id="GO:0046872">
    <property type="term" value="F:metal ion binding"/>
    <property type="evidence" value="ECO:0007669"/>
    <property type="project" value="UniProtKB-KW"/>
</dbReference>
<gene>
    <name evidence="6" type="ORF">C7440_2794</name>
</gene>